<evidence type="ECO:0000256" key="1">
    <source>
        <dbReference type="SAM" id="MobiDB-lite"/>
    </source>
</evidence>
<dbReference type="Gene3D" id="3.30.1340.10">
    <property type="entry name" value="HPr-like"/>
    <property type="match status" value="1"/>
</dbReference>
<organism evidence="3">
    <name type="scientific">uncultured Desulfovibrio sp</name>
    <dbReference type="NCBI Taxonomy" id="167968"/>
    <lineage>
        <taxon>Bacteria</taxon>
        <taxon>Pseudomonadati</taxon>
        <taxon>Thermodesulfobacteriota</taxon>
        <taxon>Desulfovibrionia</taxon>
        <taxon>Desulfovibrionales</taxon>
        <taxon>Desulfovibrionaceae</taxon>
        <taxon>Desulfovibrio</taxon>
        <taxon>environmental samples</taxon>
    </lineage>
</organism>
<dbReference type="Pfam" id="PF00381">
    <property type="entry name" value="PTS-HPr"/>
    <property type="match status" value="1"/>
</dbReference>
<sequence>MSPTASRHSRAGARSRQTFGAAVPHSAPTALTLLKGEEMEETIEETSRGLEMRLCLNLRNGLHARPAARLAQEAQRYSSAIQLISETGEVDAKSMLDVLSLAPPFNAELTLLAQGHDAREALCGLARLLSTMQD</sequence>
<dbReference type="InterPro" id="IPR001020">
    <property type="entry name" value="PTS_HPr_His_P_site"/>
</dbReference>
<dbReference type="InterPro" id="IPR050399">
    <property type="entry name" value="HPr"/>
</dbReference>
<protein>
    <submittedName>
        <fullName evidence="3">HPr-like protein Crh (Modular protein)</fullName>
    </submittedName>
</protein>
<dbReference type="PANTHER" id="PTHR33705:SF5">
    <property type="entry name" value="HPR-LIKE PROTEIN CRH"/>
    <property type="match status" value="1"/>
</dbReference>
<dbReference type="SUPFAM" id="SSF55594">
    <property type="entry name" value="HPr-like"/>
    <property type="match status" value="1"/>
</dbReference>
<dbReference type="CDD" id="cd00367">
    <property type="entry name" value="PTS-HPr_like"/>
    <property type="match status" value="1"/>
</dbReference>
<reference evidence="3" key="1">
    <citation type="submission" date="2016-08" db="EMBL/GenBank/DDBJ databases">
        <authorList>
            <person name="Seilhamer J.J."/>
        </authorList>
    </citation>
    <scope>NUCLEOTIDE SEQUENCE</scope>
    <source>
        <strain evidence="3">86-1</strain>
    </source>
</reference>
<proteinExistence type="predicted"/>
<dbReference type="EMBL" id="FMJC01000001">
    <property type="protein sequence ID" value="SCM71142.1"/>
    <property type="molecule type" value="Genomic_DNA"/>
</dbReference>
<accession>A0A212L0T4</accession>
<dbReference type="PROSITE" id="PS00369">
    <property type="entry name" value="PTS_HPR_HIS"/>
    <property type="match status" value="1"/>
</dbReference>
<dbReference type="PROSITE" id="PS51350">
    <property type="entry name" value="PTS_HPR_DOM"/>
    <property type="match status" value="1"/>
</dbReference>
<gene>
    <name evidence="3" type="ORF">KL86DES1_10890</name>
</gene>
<dbReference type="NCBIfam" id="TIGR01003">
    <property type="entry name" value="PTS_HPr_family"/>
    <property type="match status" value="1"/>
</dbReference>
<dbReference type="InterPro" id="IPR035895">
    <property type="entry name" value="HPr-like_sf"/>
</dbReference>
<feature type="domain" description="HPr" evidence="2">
    <location>
        <begin position="45"/>
        <end position="134"/>
    </location>
</feature>
<dbReference type="AlphaFoldDB" id="A0A212L0T4"/>
<evidence type="ECO:0000259" key="2">
    <source>
        <dbReference type="PROSITE" id="PS51350"/>
    </source>
</evidence>
<evidence type="ECO:0000313" key="3">
    <source>
        <dbReference type="EMBL" id="SCM71142.1"/>
    </source>
</evidence>
<feature type="region of interest" description="Disordered" evidence="1">
    <location>
        <begin position="1"/>
        <end position="23"/>
    </location>
</feature>
<name>A0A212L0T4_9BACT</name>
<dbReference type="InterPro" id="IPR000032">
    <property type="entry name" value="HPr-like"/>
</dbReference>
<dbReference type="PANTHER" id="PTHR33705">
    <property type="entry name" value="PHOSPHOCARRIER PROTEIN HPR"/>
    <property type="match status" value="1"/>
</dbReference>
<dbReference type="PRINTS" id="PR00107">
    <property type="entry name" value="PHOSPHOCPHPR"/>
</dbReference>